<dbReference type="PANTHER" id="PTHR30388:SF4">
    <property type="entry name" value="MOLYBDENUM COFACTOR INSERTION CHAPERONE PAOD"/>
    <property type="match status" value="1"/>
</dbReference>
<protein>
    <submittedName>
        <fullName evidence="2">XdhC and CoxI family protein</fullName>
    </submittedName>
</protein>
<organism evidence="2 3">
    <name type="scientific">Ancylobacter rudongensis</name>
    <dbReference type="NCBI Taxonomy" id="177413"/>
    <lineage>
        <taxon>Bacteria</taxon>
        <taxon>Pseudomonadati</taxon>
        <taxon>Pseudomonadota</taxon>
        <taxon>Alphaproteobacteria</taxon>
        <taxon>Hyphomicrobiales</taxon>
        <taxon>Xanthobacteraceae</taxon>
        <taxon>Ancylobacter</taxon>
    </lineage>
</organism>
<dbReference type="RefSeq" id="WP_018391408.1">
    <property type="nucleotide sequence ID" value="NZ_FMTP01000001.1"/>
</dbReference>
<keyword evidence="3" id="KW-1185">Reference proteome</keyword>
<dbReference type="STRING" id="177413.SAMN05660859_0901"/>
<reference evidence="3" key="1">
    <citation type="submission" date="2016-10" db="EMBL/GenBank/DDBJ databases">
        <authorList>
            <person name="Varghese N."/>
            <person name="Submissions S."/>
        </authorList>
    </citation>
    <scope>NUCLEOTIDE SEQUENCE [LARGE SCALE GENOMIC DNA]</scope>
    <source>
        <strain evidence="3">CGMCC 1.1761</strain>
    </source>
</reference>
<evidence type="ECO:0000259" key="1">
    <source>
        <dbReference type="Pfam" id="PF02625"/>
    </source>
</evidence>
<dbReference type="PANTHER" id="PTHR30388">
    <property type="entry name" value="ALDEHYDE OXIDOREDUCTASE MOLYBDENUM COFACTOR ASSEMBLY PROTEIN"/>
    <property type="match status" value="1"/>
</dbReference>
<dbReference type="InterPro" id="IPR003777">
    <property type="entry name" value="XdhC_CoxI"/>
</dbReference>
<gene>
    <name evidence="2" type="ORF">SAMN05660859_0901</name>
</gene>
<name>A0A1G4Q0R6_9HYPH</name>
<dbReference type="AlphaFoldDB" id="A0A1G4Q0R6"/>
<accession>A0A1G4Q0R6</accession>
<dbReference type="InterPro" id="IPR052698">
    <property type="entry name" value="MoCofactor_Util/Proc"/>
</dbReference>
<proteinExistence type="predicted"/>
<sequence>MLTREEDVLQAAASWRQEGRGVALATVVETWGSAPRPVGSHLAIDEDGNFLGSVSGGCVEGAVVAEAAEVIADGSPRLLEFGVANETAWQVGLSCGGRIAVYVEKVS</sequence>
<dbReference type="Proteomes" id="UP000198889">
    <property type="component" value="Unassembled WGS sequence"/>
</dbReference>
<dbReference type="Pfam" id="PF02625">
    <property type="entry name" value="XdhC_CoxI"/>
    <property type="match status" value="1"/>
</dbReference>
<feature type="domain" description="XdhC- CoxI" evidence="1">
    <location>
        <begin position="15"/>
        <end position="82"/>
    </location>
</feature>
<evidence type="ECO:0000313" key="2">
    <source>
        <dbReference type="EMBL" id="SCW38224.1"/>
    </source>
</evidence>
<evidence type="ECO:0000313" key="3">
    <source>
        <dbReference type="Proteomes" id="UP000198889"/>
    </source>
</evidence>
<dbReference type="EMBL" id="FMTP01000001">
    <property type="protein sequence ID" value="SCW38224.1"/>
    <property type="molecule type" value="Genomic_DNA"/>
</dbReference>